<sequence>MNIAKKYFINYLWIVNFVIFIMLMFMLDYVDLDNEYIYSVDKYLFLMILPIIDELNGGTFIIILLLYMTFSILYKINYKFLIINLCYVIFQLLAILYPVVFGKVELLGYKSIFMFMIIIIIHFILIFINTFLIKFKYD</sequence>
<protein>
    <recommendedName>
        <fullName evidence="4">Integral membrane protein</fullName>
    </recommendedName>
</protein>
<name>A0AAX3K982_9FIRM</name>
<evidence type="ECO:0000313" key="2">
    <source>
        <dbReference type="EMBL" id="WBB31600.1"/>
    </source>
</evidence>
<feature type="transmembrane region" description="Helical" evidence="1">
    <location>
        <begin position="7"/>
        <end position="27"/>
    </location>
</feature>
<reference evidence="2" key="1">
    <citation type="submission" date="2022-07" db="EMBL/GenBank/DDBJ databases">
        <title>Parvimonas micra travels from the subgingival sulcus of the human oral cavity to the colorectal adenocarcinoma.</title>
        <authorList>
            <person name="Conde-Perez K."/>
            <person name="Buetas E."/>
            <person name="Aja-Macaya P."/>
            <person name="Martin-De Arribas E."/>
            <person name="Iglesias-Corras I."/>
            <person name="Trigo-Tasende N."/>
            <person name="Nasser-Ali M."/>
            <person name="Estevez L.S."/>
            <person name="Rumbo-Feal S."/>
            <person name="Otero-Alen B."/>
            <person name="Noguera J.F."/>
            <person name="Concha A."/>
            <person name="Pardinas-Lopez S."/>
            <person name="Carda-Dieguez M."/>
            <person name="Gomez-Randulfe I."/>
            <person name="Martinez-Lago N."/>
            <person name="Ladra S."/>
            <person name="Aparicio L.A."/>
            <person name="Bou G."/>
            <person name="Mira A."/>
            <person name="Vallejo J.A."/>
            <person name="Poza M."/>
        </authorList>
    </citation>
    <scope>NUCLEOTIDE SEQUENCE</scope>
    <source>
        <strain evidence="2">PM102KC-G-1</strain>
    </source>
</reference>
<evidence type="ECO:0000313" key="3">
    <source>
        <dbReference type="Proteomes" id="UP001210690"/>
    </source>
</evidence>
<accession>A0AAX3K982</accession>
<dbReference type="AlphaFoldDB" id="A0AAX3K982"/>
<keyword evidence="1" id="KW-0812">Transmembrane</keyword>
<organism evidence="2 3">
    <name type="scientific">Parvimonas micra</name>
    <dbReference type="NCBI Taxonomy" id="33033"/>
    <lineage>
        <taxon>Bacteria</taxon>
        <taxon>Bacillati</taxon>
        <taxon>Bacillota</taxon>
        <taxon>Tissierellia</taxon>
        <taxon>Tissierellales</taxon>
        <taxon>Peptoniphilaceae</taxon>
        <taxon>Parvimonas</taxon>
    </lineage>
</organism>
<dbReference type="EMBL" id="CP101412">
    <property type="protein sequence ID" value="WBB31600.1"/>
    <property type="molecule type" value="Genomic_DNA"/>
</dbReference>
<feature type="transmembrane region" description="Helical" evidence="1">
    <location>
        <begin position="112"/>
        <end position="133"/>
    </location>
</feature>
<keyword evidence="1" id="KW-0472">Membrane</keyword>
<keyword evidence="1" id="KW-1133">Transmembrane helix</keyword>
<evidence type="ECO:0008006" key="4">
    <source>
        <dbReference type="Google" id="ProtNLM"/>
    </source>
</evidence>
<dbReference type="RefSeq" id="WP_269755568.1">
    <property type="nucleotide sequence ID" value="NZ_CP101412.1"/>
</dbReference>
<gene>
    <name evidence="2" type="ORF">NM222_03720</name>
</gene>
<evidence type="ECO:0000256" key="1">
    <source>
        <dbReference type="SAM" id="Phobius"/>
    </source>
</evidence>
<feature type="transmembrane region" description="Helical" evidence="1">
    <location>
        <begin position="80"/>
        <end position="100"/>
    </location>
</feature>
<proteinExistence type="predicted"/>
<dbReference type="Proteomes" id="UP001210690">
    <property type="component" value="Chromosome"/>
</dbReference>
<feature type="transmembrane region" description="Helical" evidence="1">
    <location>
        <begin position="47"/>
        <end position="68"/>
    </location>
</feature>